<proteinExistence type="predicted"/>
<dbReference type="Pfam" id="PF26408">
    <property type="entry name" value="DUF8106"/>
    <property type="match status" value="1"/>
</dbReference>
<keyword evidence="3" id="KW-1185">Reference proteome</keyword>
<sequence length="112" mass="12403">MTPSESRSPRPPGAAPRKGTLFCPDCAHASSFDGDWDVAETSEFVTYNCPECGTCIQERPVFDPETTVPRPNATVTPAPRFGLSPTAVERWRRAWASWTTAWARFVEGARSR</sequence>
<feature type="domain" description="DUF8106" evidence="1">
    <location>
        <begin position="17"/>
        <end position="59"/>
    </location>
</feature>
<dbReference type="STRING" id="660521.SAMN04487949_2727"/>
<evidence type="ECO:0000313" key="2">
    <source>
        <dbReference type="EMBL" id="SDM82876.1"/>
    </source>
</evidence>
<organism evidence="2 3">
    <name type="scientific">Halogranum gelatinilyticum</name>
    <dbReference type="NCBI Taxonomy" id="660521"/>
    <lineage>
        <taxon>Archaea</taxon>
        <taxon>Methanobacteriati</taxon>
        <taxon>Methanobacteriota</taxon>
        <taxon>Stenosarchaea group</taxon>
        <taxon>Halobacteria</taxon>
        <taxon>Halobacteriales</taxon>
        <taxon>Haloferacaceae</taxon>
    </lineage>
</organism>
<protein>
    <recommendedName>
        <fullName evidence="1">DUF8106 domain-containing protein</fullName>
    </recommendedName>
</protein>
<reference evidence="3" key="1">
    <citation type="submission" date="2016-10" db="EMBL/GenBank/DDBJ databases">
        <authorList>
            <person name="Varghese N."/>
            <person name="Submissions S."/>
        </authorList>
    </citation>
    <scope>NUCLEOTIDE SEQUENCE [LARGE SCALE GENOMIC DNA]</scope>
    <source>
        <strain evidence="3">CGMCC 1.10119</strain>
    </source>
</reference>
<dbReference type="Proteomes" id="UP000199451">
    <property type="component" value="Unassembled WGS sequence"/>
</dbReference>
<evidence type="ECO:0000313" key="3">
    <source>
        <dbReference type="Proteomes" id="UP000199451"/>
    </source>
</evidence>
<accession>A0A1G9WFC4</accession>
<evidence type="ECO:0000259" key="1">
    <source>
        <dbReference type="Pfam" id="PF26408"/>
    </source>
</evidence>
<dbReference type="InterPro" id="IPR058419">
    <property type="entry name" value="DUF8106"/>
</dbReference>
<dbReference type="RefSeq" id="WP_089698241.1">
    <property type="nucleotide sequence ID" value="NZ_FNHL01000003.1"/>
</dbReference>
<dbReference type="AlphaFoldDB" id="A0A1G9WFC4"/>
<name>A0A1G9WFC4_9EURY</name>
<dbReference type="EMBL" id="FNHL01000003">
    <property type="protein sequence ID" value="SDM82876.1"/>
    <property type="molecule type" value="Genomic_DNA"/>
</dbReference>
<gene>
    <name evidence="2" type="ORF">SAMN04487949_2727</name>
</gene>
<dbReference type="OrthoDB" id="209680at2157"/>